<feature type="region of interest" description="Disordered" evidence="4">
    <location>
        <begin position="1"/>
        <end position="72"/>
    </location>
</feature>
<dbReference type="Ensembl" id="ENSELUT00000110527.1">
    <property type="protein sequence ID" value="ENSELUP00000090660.1"/>
    <property type="gene ID" value="ENSELUG00000034084.2"/>
</dbReference>
<feature type="region of interest" description="Disordered" evidence="4">
    <location>
        <begin position="327"/>
        <end position="346"/>
    </location>
</feature>
<protein>
    <recommendedName>
        <fullName evidence="9">PWWP domain-containing protein</fullName>
    </recommendedName>
</protein>
<sequence length="425" mass="48824">MEEKEEERKEEGTDGDEDGNIEPHTSNSSNSVSGERKRSRPVCQRKRSRPGCQRSRGEDEETDDSSDSSTGEFDQWVQCSLSVCGKWRRVQRHVDLAVLPEDWTCSHSTGPGLCEAVEESWSEKEGDIINSSLFPGSLVWAQQSGYPWWPAMIERDPDTRTFCQLNLKKDQNSCRYHVTYLGNPVSRAWVCRSKVREYSALTEDAVTTGKSFQSFRKKLKEAIQMATQAQRVPLKKRLSRFGFWTRRASDRESSESEFAEVMGILLDDKKRKKSNNIRYKKPFKRLHQQSDGEQREPRKKTTREEKRDKKTEGRELKETMRGLKRSGVEEGVKKGREGEDRKRFSGLKPISKTPSGVYLPLFPPSSTPTLFLLLLPFQTSLSLSHVCPPSLFHSLPPSLFFLHLSFSSYSCSRPPSLPVFLLWWI</sequence>
<evidence type="ECO:0000259" key="5">
    <source>
        <dbReference type="PROSITE" id="PS50812"/>
    </source>
</evidence>
<accession>A0AAY5KQU5</accession>
<dbReference type="GO" id="GO:0008270">
    <property type="term" value="F:zinc ion binding"/>
    <property type="evidence" value="ECO:0007669"/>
    <property type="project" value="UniProtKB-KW"/>
</dbReference>
<dbReference type="PROSITE" id="PS50812">
    <property type="entry name" value="PWWP"/>
    <property type="match status" value="1"/>
</dbReference>
<feature type="domain" description="PWWP" evidence="5">
    <location>
        <begin position="135"/>
        <end position="201"/>
    </location>
</feature>
<evidence type="ECO:0000259" key="6">
    <source>
        <dbReference type="PROSITE" id="PS51050"/>
    </source>
</evidence>
<dbReference type="AlphaFoldDB" id="A0AAY5KQU5"/>
<dbReference type="PANTHER" id="PTHR15999">
    <property type="entry name" value="ZINC FINGER CW-TYPE PWWP DOMAIN PROTEIN 1"/>
    <property type="match status" value="1"/>
</dbReference>
<dbReference type="Proteomes" id="UP000265140">
    <property type="component" value="Chromosome 24"/>
</dbReference>
<dbReference type="Pfam" id="PF07496">
    <property type="entry name" value="zf-CW"/>
    <property type="match status" value="1"/>
</dbReference>
<dbReference type="InterPro" id="IPR042778">
    <property type="entry name" value="ZCWPW1/ZCWPW2"/>
</dbReference>
<feature type="domain" description="CW-type" evidence="6">
    <location>
        <begin position="70"/>
        <end position="122"/>
    </location>
</feature>
<keyword evidence="3" id="KW-0862">Zinc</keyword>
<evidence type="ECO:0000256" key="4">
    <source>
        <dbReference type="SAM" id="MobiDB-lite"/>
    </source>
</evidence>
<dbReference type="CDD" id="cd20145">
    <property type="entry name" value="PWWP_ZCWPW1"/>
    <property type="match status" value="1"/>
</dbReference>
<dbReference type="GeneTree" id="ENSGT00560000077278"/>
<reference evidence="7" key="3">
    <citation type="submission" date="2025-09" db="UniProtKB">
        <authorList>
            <consortium name="Ensembl"/>
        </authorList>
    </citation>
    <scope>IDENTIFICATION</scope>
</reference>
<feature type="compositionally biased region" description="Basic residues" evidence="4">
    <location>
        <begin position="37"/>
        <end position="49"/>
    </location>
</feature>
<dbReference type="GO" id="GO:0005634">
    <property type="term" value="C:nucleus"/>
    <property type="evidence" value="ECO:0007669"/>
    <property type="project" value="TreeGrafter"/>
</dbReference>
<dbReference type="Pfam" id="PF00855">
    <property type="entry name" value="PWWP"/>
    <property type="match status" value="1"/>
</dbReference>
<keyword evidence="8" id="KW-1185">Reference proteome</keyword>
<evidence type="ECO:0000313" key="7">
    <source>
        <dbReference type="Ensembl" id="ENSELUP00000090660.1"/>
    </source>
</evidence>
<name>A0AAY5KQU5_ESOLU</name>
<feature type="compositionally biased region" description="Basic and acidic residues" evidence="4">
    <location>
        <begin position="327"/>
        <end position="343"/>
    </location>
</feature>
<feature type="compositionally biased region" description="Polar residues" evidence="4">
    <location>
        <begin position="23"/>
        <end position="33"/>
    </location>
</feature>
<feature type="compositionally biased region" description="Basic and acidic residues" evidence="4">
    <location>
        <begin position="1"/>
        <end position="12"/>
    </location>
</feature>
<keyword evidence="2" id="KW-0863">Zinc-finger</keyword>
<reference evidence="7 8" key="1">
    <citation type="submission" date="2020-02" db="EMBL/GenBank/DDBJ databases">
        <title>Esox lucius (northern pike) genome, fEsoLuc1, primary haplotype.</title>
        <authorList>
            <person name="Myers G."/>
            <person name="Karagic N."/>
            <person name="Meyer A."/>
            <person name="Pippel M."/>
            <person name="Reichard M."/>
            <person name="Winkler S."/>
            <person name="Tracey A."/>
            <person name="Sims Y."/>
            <person name="Howe K."/>
            <person name="Rhie A."/>
            <person name="Formenti G."/>
            <person name="Durbin R."/>
            <person name="Fedrigo O."/>
            <person name="Jarvis E.D."/>
        </authorList>
    </citation>
    <scope>NUCLEOTIDE SEQUENCE [LARGE SCALE GENOMIC DNA]</scope>
</reference>
<feature type="region of interest" description="Disordered" evidence="4">
    <location>
        <begin position="276"/>
        <end position="322"/>
    </location>
</feature>
<reference evidence="7" key="2">
    <citation type="submission" date="2025-08" db="UniProtKB">
        <authorList>
            <consortium name="Ensembl"/>
        </authorList>
    </citation>
    <scope>IDENTIFICATION</scope>
</reference>
<evidence type="ECO:0000256" key="2">
    <source>
        <dbReference type="ARBA" id="ARBA00022771"/>
    </source>
</evidence>
<dbReference type="SMART" id="SM00293">
    <property type="entry name" value="PWWP"/>
    <property type="match status" value="1"/>
</dbReference>
<dbReference type="InterPro" id="IPR000313">
    <property type="entry name" value="PWWP_dom"/>
</dbReference>
<dbReference type="Gene3D" id="2.30.30.140">
    <property type="match status" value="1"/>
</dbReference>
<dbReference type="PANTHER" id="PTHR15999:SF2">
    <property type="entry name" value="ZINC FINGER CW-TYPE PWWP DOMAIN PROTEIN 1"/>
    <property type="match status" value="1"/>
</dbReference>
<evidence type="ECO:0000313" key="8">
    <source>
        <dbReference type="Proteomes" id="UP000265140"/>
    </source>
</evidence>
<proteinExistence type="predicted"/>
<dbReference type="PROSITE" id="PS51050">
    <property type="entry name" value="ZF_CW"/>
    <property type="match status" value="1"/>
</dbReference>
<dbReference type="SUPFAM" id="SSF63748">
    <property type="entry name" value="Tudor/PWWP/MBT"/>
    <property type="match status" value="1"/>
</dbReference>
<evidence type="ECO:0008006" key="9">
    <source>
        <dbReference type="Google" id="ProtNLM"/>
    </source>
</evidence>
<feature type="compositionally biased region" description="Basic residues" evidence="4">
    <location>
        <begin position="276"/>
        <end position="287"/>
    </location>
</feature>
<dbReference type="InterPro" id="IPR011124">
    <property type="entry name" value="Znf_CW"/>
</dbReference>
<organism evidence="7 8">
    <name type="scientific">Esox lucius</name>
    <name type="common">Northern pike</name>
    <dbReference type="NCBI Taxonomy" id="8010"/>
    <lineage>
        <taxon>Eukaryota</taxon>
        <taxon>Metazoa</taxon>
        <taxon>Chordata</taxon>
        <taxon>Craniata</taxon>
        <taxon>Vertebrata</taxon>
        <taxon>Euteleostomi</taxon>
        <taxon>Actinopterygii</taxon>
        <taxon>Neopterygii</taxon>
        <taxon>Teleostei</taxon>
        <taxon>Protacanthopterygii</taxon>
        <taxon>Esociformes</taxon>
        <taxon>Esocidae</taxon>
        <taxon>Esox</taxon>
    </lineage>
</organism>
<keyword evidence="1" id="KW-0479">Metal-binding</keyword>
<feature type="compositionally biased region" description="Basic and acidic residues" evidence="4">
    <location>
        <begin position="302"/>
        <end position="322"/>
    </location>
</feature>
<evidence type="ECO:0000256" key="3">
    <source>
        <dbReference type="ARBA" id="ARBA00022833"/>
    </source>
</evidence>
<evidence type="ECO:0000256" key="1">
    <source>
        <dbReference type="ARBA" id="ARBA00022723"/>
    </source>
</evidence>
<dbReference type="Gene3D" id="3.30.40.100">
    <property type="match status" value="1"/>
</dbReference>